<keyword evidence="1" id="KW-0812">Transmembrane</keyword>
<feature type="signal peptide" evidence="2">
    <location>
        <begin position="1"/>
        <end position="21"/>
    </location>
</feature>
<accession>A0AAX6MX04</accession>
<reference evidence="3 4" key="1">
    <citation type="journal article" date="2024" name="Front Chem Biol">
        <title>Unveiling the potential of Daldinia eschscholtzii MFLUCC 19-0629 through bioactivity and bioinformatics studies for enhanced sustainable agriculture production.</title>
        <authorList>
            <person name="Brooks S."/>
            <person name="Weaver J.A."/>
            <person name="Klomchit A."/>
            <person name="Alharthi S.A."/>
            <person name="Onlamun T."/>
            <person name="Nurani R."/>
            <person name="Vong T.K."/>
            <person name="Alberti F."/>
            <person name="Greco C."/>
        </authorList>
    </citation>
    <scope>NUCLEOTIDE SEQUENCE [LARGE SCALE GENOMIC DNA]</scope>
    <source>
        <strain evidence="3">MFLUCC 19-0629</strain>
    </source>
</reference>
<keyword evidence="4" id="KW-1185">Reference proteome</keyword>
<feature type="transmembrane region" description="Helical" evidence="1">
    <location>
        <begin position="93"/>
        <end position="113"/>
    </location>
</feature>
<protein>
    <submittedName>
        <fullName evidence="3">Uncharacterized protein</fullName>
    </submittedName>
</protein>
<dbReference type="Proteomes" id="UP001369815">
    <property type="component" value="Unassembled WGS sequence"/>
</dbReference>
<feature type="transmembrane region" description="Helical" evidence="1">
    <location>
        <begin position="59"/>
        <end position="81"/>
    </location>
</feature>
<keyword evidence="2" id="KW-0732">Signal</keyword>
<proteinExistence type="predicted"/>
<keyword evidence="1" id="KW-0472">Membrane</keyword>
<evidence type="ECO:0000256" key="1">
    <source>
        <dbReference type="SAM" id="Phobius"/>
    </source>
</evidence>
<evidence type="ECO:0000313" key="3">
    <source>
        <dbReference type="EMBL" id="KAK6957178.1"/>
    </source>
</evidence>
<evidence type="ECO:0000313" key="4">
    <source>
        <dbReference type="Proteomes" id="UP001369815"/>
    </source>
</evidence>
<feature type="transmembrane region" description="Helical" evidence="1">
    <location>
        <begin position="15"/>
        <end position="39"/>
    </location>
</feature>
<dbReference type="AlphaFoldDB" id="A0AAX6MX04"/>
<dbReference type="EMBL" id="JBANMG010000002">
    <property type="protein sequence ID" value="KAK6957178.1"/>
    <property type="molecule type" value="Genomic_DNA"/>
</dbReference>
<comment type="caution">
    <text evidence="3">The sequence shown here is derived from an EMBL/GenBank/DDBJ whole genome shotgun (WGS) entry which is preliminary data.</text>
</comment>
<gene>
    <name evidence="3" type="ORF">Daesc_002464</name>
</gene>
<name>A0AAX6MX04_9PEZI</name>
<evidence type="ECO:0000256" key="2">
    <source>
        <dbReference type="SAM" id="SignalP"/>
    </source>
</evidence>
<keyword evidence="1" id="KW-1133">Transmembrane helix</keyword>
<feature type="chain" id="PRO_5043791801" evidence="2">
    <location>
        <begin position="22"/>
        <end position="166"/>
    </location>
</feature>
<sequence length="166" mass="18351">MASGLFFDPLTLLRVAPLVTSTASIVIAGDSDLFLSALISLKQHRTKVNEIGPRYFETFFWKGLPYIFLTYGLSVTCGLVNSYSRWHAVSWKWYAAGSLLAFSHFAFVPKIMWKVKDAIDAKEDPNGGATNALQGWLDVHHVRTALVDVPGWACFLVGTVKGLQSI</sequence>
<organism evidence="3 4">
    <name type="scientific">Daldinia eschscholtzii</name>
    <dbReference type="NCBI Taxonomy" id="292717"/>
    <lineage>
        <taxon>Eukaryota</taxon>
        <taxon>Fungi</taxon>
        <taxon>Dikarya</taxon>
        <taxon>Ascomycota</taxon>
        <taxon>Pezizomycotina</taxon>
        <taxon>Sordariomycetes</taxon>
        <taxon>Xylariomycetidae</taxon>
        <taxon>Xylariales</taxon>
        <taxon>Hypoxylaceae</taxon>
        <taxon>Daldinia</taxon>
    </lineage>
</organism>